<keyword evidence="4 9" id="KW-0812">Transmembrane</keyword>
<keyword evidence="12" id="KW-1185">Reference proteome</keyword>
<keyword evidence="6 9" id="KW-0472">Membrane</keyword>
<protein>
    <recommendedName>
        <fullName evidence="10">Ionotropic glutamate receptor C-terminal domain-containing protein</fullName>
    </recommendedName>
</protein>
<keyword evidence="5 9" id="KW-1133">Transmembrane helix</keyword>
<comment type="similarity">
    <text evidence="2">Belongs to the glutamate-gated ion channel (TC 1.A.10.1) family.</text>
</comment>
<gene>
    <name evidence="11" type="ORF">HICCMSTLAB_LOCUS6387</name>
</gene>
<dbReference type="GO" id="GO:0015276">
    <property type="term" value="F:ligand-gated monoatomic ion channel activity"/>
    <property type="evidence" value="ECO:0007669"/>
    <property type="project" value="InterPro"/>
</dbReference>
<name>A0A8J2HD76_COTCN</name>
<dbReference type="InterPro" id="IPR052192">
    <property type="entry name" value="Insect_Ionotropic_Sensory_Rcpt"/>
</dbReference>
<feature type="transmembrane region" description="Helical" evidence="9">
    <location>
        <begin position="364"/>
        <end position="387"/>
    </location>
</feature>
<dbReference type="SUPFAM" id="SSF53850">
    <property type="entry name" value="Periplasmic binding protein-like II"/>
    <property type="match status" value="1"/>
</dbReference>
<dbReference type="PANTHER" id="PTHR42643">
    <property type="entry name" value="IONOTROPIC RECEPTOR 20A-RELATED"/>
    <property type="match status" value="1"/>
</dbReference>
<dbReference type="EMBL" id="CAJNRD030001120">
    <property type="protein sequence ID" value="CAG5092821.1"/>
    <property type="molecule type" value="Genomic_DNA"/>
</dbReference>
<evidence type="ECO:0000256" key="4">
    <source>
        <dbReference type="ARBA" id="ARBA00022692"/>
    </source>
</evidence>
<evidence type="ECO:0000313" key="11">
    <source>
        <dbReference type="EMBL" id="CAG5092821.1"/>
    </source>
</evidence>
<comment type="caution">
    <text evidence="11">The sequence shown here is derived from an EMBL/GenBank/DDBJ whole genome shotgun (WGS) entry which is preliminary data.</text>
</comment>
<feature type="domain" description="Ionotropic glutamate receptor C-terminal" evidence="10">
    <location>
        <begin position="367"/>
        <end position="605"/>
    </location>
</feature>
<keyword evidence="7" id="KW-0675">Receptor</keyword>
<dbReference type="GO" id="GO:0050906">
    <property type="term" value="P:detection of stimulus involved in sensory perception"/>
    <property type="evidence" value="ECO:0007669"/>
    <property type="project" value="UniProtKB-ARBA"/>
</dbReference>
<keyword evidence="8" id="KW-0325">Glycoprotein</keyword>
<evidence type="ECO:0000256" key="9">
    <source>
        <dbReference type="SAM" id="Phobius"/>
    </source>
</evidence>
<dbReference type="Pfam" id="PF00060">
    <property type="entry name" value="Lig_chan"/>
    <property type="match status" value="1"/>
</dbReference>
<dbReference type="InterPro" id="IPR001320">
    <property type="entry name" value="Iontro_rcpt_C"/>
</dbReference>
<dbReference type="OrthoDB" id="7679028at2759"/>
<evidence type="ECO:0000256" key="2">
    <source>
        <dbReference type="ARBA" id="ARBA00008685"/>
    </source>
</evidence>
<dbReference type="GO" id="GO:0005886">
    <property type="term" value="C:plasma membrane"/>
    <property type="evidence" value="ECO:0007669"/>
    <property type="project" value="UniProtKB-SubCell"/>
</dbReference>
<reference evidence="11" key="1">
    <citation type="submission" date="2021-04" db="EMBL/GenBank/DDBJ databases">
        <authorList>
            <person name="Chebbi M.A.C M."/>
        </authorList>
    </citation>
    <scope>NUCLEOTIDE SEQUENCE</scope>
</reference>
<evidence type="ECO:0000256" key="1">
    <source>
        <dbReference type="ARBA" id="ARBA00004651"/>
    </source>
</evidence>
<evidence type="ECO:0000256" key="8">
    <source>
        <dbReference type="ARBA" id="ARBA00023180"/>
    </source>
</evidence>
<dbReference type="AlphaFoldDB" id="A0A8J2HD76"/>
<feature type="transmembrane region" description="Helical" evidence="9">
    <location>
        <begin position="595"/>
        <end position="619"/>
    </location>
</feature>
<keyword evidence="3" id="KW-1003">Cell membrane</keyword>
<accession>A0A8J2HD76</accession>
<dbReference type="Proteomes" id="UP000786811">
    <property type="component" value="Unassembled WGS sequence"/>
</dbReference>
<evidence type="ECO:0000256" key="7">
    <source>
        <dbReference type="ARBA" id="ARBA00023170"/>
    </source>
</evidence>
<feature type="transmembrane region" description="Helical" evidence="9">
    <location>
        <begin position="424"/>
        <end position="446"/>
    </location>
</feature>
<evidence type="ECO:0000256" key="6">
    <source>
        <dbReference type="ARBA" id="ARBA00023136"/>
    </source>
</evidence>
<evidence type="ECO:0000313" key="12">
    <source>
        <dbReference type="Proteomes" id="UP000786811"/>
    </source>
</evidence>
<sequence>MGSRQVVTSQGLLIQEVNFKMNKLIALVFIQNFVSSQIQIPPKNNLALFNNMMRDLFNNCRAEFRTIGFWGHDQIFPTDDKADIVLLNKNEMLKEPSTRRIKFLVAILGEFNPDPEKTLFEVMPTLEIETMFVFDKNNSNEKSMDSIFDWFQNRFENSKFYYCTATEGKIDIVTFNTFADVAPAFWAKIGEVQFPDDDGDWSIFKAEYTENTKYIYGSELCENIIFDRTKKLHGYKIKVSAKLQNFSEPKLVVLNDLITKDTDVLRVTSMLFPMQGLFSKFLTNYLDVSVNITHGMPLYRGVDTSVMIMDGTLDLGLTPTHWIAKDRFFKFSTYFHLPCPSLFYYNIIVTHNREMSPLEKIFEFYGWLTIIVTLIIIFIAFIVIYLLNSESNSSLSFTVFECLRLLIGSSIYTRMDSDNTRIVFSVIFLYFLIIQATFFGHLAAFLTKPAYRKNVETLKDLKDPYYTAIYSHVGGQSYITDPVLLNKTKFGDFECGDYINDTSIACIDAKSNLKYLVAEYNLHTPRNFIKFSYASLTMRHNWALRHRVNNLIMRLAQSGITEFWEKKFEQPLHEKLKRKHDIEENFHRPISVADVMFAFILLSVGLFSAFLSFVVEYLLEIFTTINMFTR</sequence>
<organism evidence="11 12">
    <name type="scientific">Cotesia congregata</name>
    <name type="common">Parasitoid wasp</name>
    <name type="synonym">Apanteles congregatus</name>
    <dbReference type="NCBI Taxonomy" id="51543"/>
    <lineage>
        <taxon>Eukaryota</taxon>
        <taxon>Metazoa</taxon>
        <taxon>Ecdysozoa</taxon>
        <taxon>Arthropoda</taxon>
        <taxon>Hexapoda</taxon>
        <taxon>Insecta</taxon>
        <taxon>Pterygota</taxon>
        <taxon>Neoptera</taxon>
        <taxon>Endopterygota</taxon>
        <taxon>Hymenoptera</taxon>
        <taxon>Apocrita</taxon>
        <taxon>Ichneumonoidea</taxon>
        <taxon>Braconidae</taxon>
        <taxon>Microgastrinae</taxon>
        <taxon>Cotesia</taxon>
    </lineage>
</organism>
<comment type="subcellular location">
    <subcellularLocation>
        <location evidence="1">Cell membrane</location>
        <topology evidence="1">Multi-pass membrane protein</topology>
    </subcellularLocation>
</comment>
<dbReference type="PANTHER" id="PTHR42643:SF39">
    <property type="entry name" value="IONOTROPIC RECEPTOR 56A-RELATED"/>
    <property type="match status" value="1"/>
</dbReference>
<evidence type="ECO:0000256" key="3">
    <source>
        <dbReference type="ARBA" id="ARBA00022475"/>
    </source>
</evidence>
<proteinExistence type="inferred from homology"/>
<evidence type="ECO:0000259" key="10">
    <source>
        <dbReference type="Pfam" id="PF00060"/>
    </source>
</evidence>
<dbReference type="Gene3D" id="1.10.287.70">
    <property type="match status" value="1"/>
</dbReference>
<evidence type="ECO:0000256" key="5">
    <source>
        <dbReference type="ARBA" id="ARBA00022989"/>
    </source>
</evidence>